<evidence type="ECO:0000313" key="17">
    <source>
        <dbReference type="Proteomes" id="UP001324634"/>
    </source>
</evidence>
<evidence type="ECO:0000256" key="14">
    <source>
        <dbReference type="ARBA" id="ARBA00049007"/>
    </source>
</evidence>
<dbReference type="InterPro" id="IPR015422">
    <property type="entry name" value="PyrdxlP-dep_Trfase_small"/>
</dbReference>
<keyword evidence="11" id="KW-0718">Serine biosynthesis</keyword>
<dbReference type="GO" id="GO:0019265">
    <property type="term" value="P:glycine biosynthetic process, by transamination of glyoxylate"/>
    <property type="evidence" value="ECO:0007669"/>
    <property type="project" value="TreeGrafter"/>
</dbReference>
<comment type="pathway">
    <text evidence="2">Amino-acid biosynthesis; L-serine biosynthesis; L-serine from 3-phospho-D-glycerate: step 2/3.</text>
</comment>
<dbReference type="GO" id="GO:0008615">
    <property type="term" value="P:pyridoxine biosynthetic process"/>
    <property type="evidence" value="ECO:0007669"/>
    <property type="project" value="UniProtKB-KW"/>
</dbReference>
<dbReference type="PANTHER" id="PTHR21152">
    <property type="entry name" value="AMINOTRANSFERASE CLASS V"/>
    <property type="match status" value="1"/>
</dbReference>
<reference evidence="16 17" key="1">
    <citation type="submission" date="2023-11" db="EMBL/GenBank/DDBJ databases">
        <title>Peredibacter starrii A3.12.</title>
        <authorList>
            <person name="Mitchell R.J."/>
        </authorList>
    </citation>
    <scope>NUCLEOTIDE SEQUENCE [LARGE SCALE GENOMIC DNA]</scope>
    <source>
        <strain evidence="16 17">A3.12</strain>
    </source>
</reference>
<dbReference type="KEGG" id="psti:SOO65_06555"/>
<dbReference type="SUPFAM" id="SSF53383">
    <property type="entry name" value="PLP-dependent transferases"/>
    <property type="match status" value="1"/>
</dbReference>
<keyword evidence="8" id="KW-0808">Transferase</keyword>
<evidence type="ECO:0000259" key="15">
    <source>
        <dbReference type="Pfam" id="PF00266"/>
    </source>
</evidence>
<organism evidence="16 17">
    <name type="scientific">Peredibacter starrii</name>
    <dbReference type="NCBI Taxonomy" id="28202"/>
    <lineage>
        <taxon>Bacteria</taxon>
        <taxon>Pseudomonadati</taxon>
        <taxon>Bdellovibrionota</taxon>
        <taxon>Bacteriovoracia</taxon>
        <taxon>Bacteriovoracales</taxon>
        <taxon>Bacteriovoracaceae</taxon>
        <taxon>Peredibacter</taxon>
    </lineage>
</organism>
<keyword evidence="17" id="KW-1185">Reference proteome</keyword>
<dbReference type="Pfam" id="PF00266">
    <property type="entry name" value="Aminotran_5"/>
    <property type="match status" value="1"/>
</dbReference>
<comment type="catalytic activity">
    <reaction evidence="13">
        <text>4-(phosphooxy)-L-threonine + 2-oxoglutarate = (R)-3-hydroxy-2-oxo-4-phosphooxybutanoate + L-glutamate</text>
        <dbReference type="Rhea" id="RHEA:16573"/>
        <dbReference type="ChEBI" id="CHEBI:16810"/>
        <dbReference type="ChEBI" id="CHEBI:29985"/>
        <dbReference type="ChEBI" id="CHEBI:58452"/>
        <dbReference type="ChEBI" id="CHEBI:58538"/>
        <dbReference type="EC" id="2.6.1.52"/>
    </reaction>
</comment>
<comment type="cofactor">
    <cofactor evidence="1">
        <name>pyridoxal 5'-phosphate</name>
        <dbReference type="ChEBI" id="CHEBI:597326"/>
    </cofactor>
</comment>
<dbReference type="Proteomes" id="UP001324634">
    <property type="component" value="Chromosome"/>
</dbReference>
<evidence type="ECO:0000256" key="8">
    <source>
        <dbReference type="ARBA" id="ARBA00022679"/>
    </source>
</evidence>
<dbReference type="AlphaFoldDB" id="A0AAX4HT68"/>
<dbReference type="GO" id="GO:0006564">
    <property type="term" value="P:L-serine biosynthetic process"/>
    <property type="evidence" value="ECO:0007669"/>
    <property type="project" value="UniProtKB-KW"/>
</dbReference>
<evidence type="ECO:0000256" key="13">
    <source>
        <dbReference type="ARBA" id="ARBA00047630"/>
    </source>
</evidence>
<dbReference type="GO" id="GO:0008453">
    <property type="term" value="F:alanine-glyoxylate transaminase activity"/>
    <property type="evidence" value="ECO:0007669"/>
    <property type="project" value="TreeGrafter"/>
</dbReference>
<sequence>MFENFKVPSDLIPSDPRFGVGPSLIPIEAVENLAKSGSKLLGTSHRKDPIKNLVKEVQDGLRTYFKLPADYEIVLGNGGATFLWDMMGLGLVEKSSLHYICGEFSDKWYRSHKQIPWIKAKEVKVEFGEGINPKEEPGYDFICCTLNETSTGVQLSNIPKLKDPNTLMAVDATSGAGQIPADFTNIDIYYFSPQKVFASDGGFYVAIMSPKAIARAKKIQEDKTRYIPEVMKWSNAIENSRGHQTYNTPAIATIFLLNEQIKLMNKLGEAKVTELAKKKAELMYGWAEKKPYLSPFVKNPEFRSQAVVCIDVDEKYKVDDLIKVLRAQGVAVDIDGYRKLGRNQFRIALFHNVSYENLEKLTKIISLAIESEK</sequence>
<dbReference type="InterPro" id="IPR015424">
    <property type="entry name" value="PyrdxlP-dep_Trfase"/>
</dbReference>
<evidence type="ECO:0000313" key="16">
    <source>
        <dbReference type="EMBL" id="WPU66402.1"/>
    </source>
</evidence>
<evidence type="ECO:0000256" key="6">
    <source>
        <dbReference type="ARBA" id="ARBA00022576"/>
    </source>
</evidence>
<evidence type="ECO:0000256" key="3">
    <source>
        <dbReference type="ARBA" id="ARBA00006904"/>
    </source>
</evidence>
<keyword evidence="10" id="KW-0664">Pyridoxine biosynthesis</keyword>
<dbReference type="InterPro" id="IPR015421">
    <property type="entry name" value="PyrdxlP-dep_Trfase_major"/>
</dbReference>
<evidence type="ECO:0000256" key="9">
    <source>
        <dbReference type="ARBA" id="ARBA00022898"/>
    </source>
</evidence>
<evidence type="ECO:0000256" key="11">
    <source>
        <dbReference type="ARBA" id="ARBA00023299"/>
    </source>
</evidence>
<keyword evidence="5" id="KW-0963">Cytoplasm</keyword>
<evidence type="ECO:0000256" key="7">
    <source>
        <dbReference type="ARBA" id="ARBA00022605"/>
    </source>
</evidence>
<keyword evidence="6 16" id="KW-0032">Aminotransferase</keyword>
<proteinExistence type="inferred from homology"/>
<dbReference type="EMBL" id="CP139487">
    <property type="protein sequence ID" value="WPU66402.1"/>
    <property type="molecule type" value="Genomic_DNA"/>
</dbReference>
<dbReference type="Gene3D" id="3.90.1150.10">
    <property type="entry name" value="Aspartate Aminotransferase, domain 1"/>
    <property type="match status" value="1"/>
</dbReference>
<name>A0AAX4HT68_9BACT</name>
<dbReference type="EC" id="2.6.1.52" evidence="4"/>
<dbReference type="GO" id="GO:0004760">
    <property type="term" value="F:L-serine-pyruvate transaminase activity"/>
    <property type="evidence" value="ECO:0007669"/>
    <property type="project" value="TreeGrafter"/>
</dbReference>
<comment type="similarity">
    <text evidence="3">Belongs to the class-V pyridoxal-phosphate-dependent aminotransferase family. SerC subfamily.</text>
</comment>
<evidence type="ECO:0000256" key="5">
    <source>
        <dbReference type="ARBA" id="ARBA00022490"/>
    </source>
</evidence>
<keyword evidence="7" id="KW-0028">Amino-acid biosynthesis</keyword>
<gene>
    <name evidence="16" type="ORF">SOO65_06555</name>
</gene>
<evidence type="ECO:0000256" key="4">
    <source>
        <dbReference type="ARBA" id="ARBA00013030"/>
    </source>
</evidence>
<dbReference type="InterPro" id="IPR000192">
    <property type="entry name" value="Aminotrans_V_dom"/>
</dbReference>
<keyword evidence="9" id="KW-0663">Pyridoxal phosphate</keyword>
<dbReference type="PIRSF" id="PIRSF000525">
    <property type="entry name" value="SerC"/>
    <property type="match status" value="1"/>
</dbReference>
<dbReference type="RefSeq" id="WP_321398573.1">
    <property type="nucleotide sequence ID" value="NZ_CP139487.1"/>
</dbReference>
<dbReference type="Gene3D" id="3.40.640.10">
    <property type="entry name" value="Type I PLP-dependent aspartate aminotransferase-like (Major domain)"/>
    <property type="match status" value="1"/>
</dbReference>
<feature type="domain" description="Aminotransferase class V" evidence="15">
    <location>
        <begin position="139"/>
        <end position="333"/>
    </location>
</feature>
<dbReference type="GO" id="GO:0004648">
    <property type="term" value="F:O-phospho-L-serine:2-oxoglutarate aminotransferase activity"/>
    <property type="evidence" value="ECO:0007669"/>
    <property type="project" value="UniProtKB-EC"/>
</dbReference>
<accession>A0AAX4HT68</accession>
<evidence type="ECO:0000256" key="1">
    <source>
        <dbReference type="ARBA" id="ARBA00001933"/>
    </source>
</evidence>
<dbReference type="PANTHER" id="PTHR21152:SF40">
    <property type="entry name" value="ALANINE--GLYOXYLATE AMINOTRANSFERASE"/>
    <property type="match status" value="1"/>
</dbReference>
<protein>
    <recommendedName>
        <fullName evidence="4">phosphoserine transaminase</fullName>
        <ecNumber evidence="4">2.6.1.52</ecNumber>
    </recommendedName>
    <alternativeName>
        <fullName evidence="12">Phosphohydroxythreonine aminotransferase</fullName>
    </alternativeName>
</protein>
<comment type="catalytic activity">
    <reaction evidence="14">
        <text>O-phospho-L-serine + 2-oxoglutarate = 3-phosphooxypyruvate + L-glutamate</text>
        <dbReference type="Rhea" id="RHEA:14329"/>
        <dbReference type="ChEBI" id="CHEBI:16810"/>
        <dbReference type="ChEBI" id="CHEBI:18110"/>
        <dbReference type="ChEBI" id="CHEBI:29985"/>
        <dbReference type="ChEBI" id="CHEBI:57524"/>
        <dbReference type="EC" id="2.6.1.52"/>
    </reaction>
</comment>
<dbReference type="InterPro" id="IPR022278">
    <property type="entry name" value="Pser_aminoTfrase"/>
</dbReference>
<evidence type="ECO:0000256" key="10">
    <source>
        <dbReference type="ARBA" id="ARBA00023096"/>
    </source>
</evidence>
<evidence type="ECO:0000256" key="12">
    <source>
        <dbReference type="ARBA" id="ARBA00031421"/>
    </source>
</evidence>
<evidence type="ECO:0000256" key="2">
    <source>
        <dbReference type="ARBA" id="ARBA00005099"/>
    </source>
</evidence>